<keyword evidence="5" id="KW-0813">Transport</keyword>
<evidence type="ECO:0000256" key="3">
    <source>
        <dbReference type="ARBA" id="ARBA00011557"/>
    </source>
</evidence>
<feature type="chain" id="PRO_5046128572" description="sn-glycerol-3-phosphate-binding periplasmic protein UgpB" evidence="9">
    <location>
        <begin position="23"/>
        <end position="435"/>
    </location>
</feature>
<comment type="caution">
    <text evidence="10">The sequence shown here is derived from an EMBL/GenBank/DDBJ whole genome shotgun (WGS) entry which is preliminary data.</text>
</comment>
<evidence type="ECO:0000256" key="8">
    <source>
        <dbReference type="ARBA" id="ARBA00034473"/>
    </source>
</evidence>
<evidence type="ECO:0000256" key="2">
    <source>
        <dbReference type="ARBA" id="ARBA00008520"/>
    </source>
</evidence>
<organism evidence="10 11">
    <name type="scientific">Microvirga terricola</name>
    <dbReference type="NCBI Taxonomy" id="2719797"/>
    <lineage>
        <taxon>Bacteria</taxon>
        <taxon>Pseudomonadati</taxon>
        <taxon>Pseudomonadota</taxon>
        <taxon>Alphaproteobacteria</taxon>
        <taxon>Hyphomicrobiales</taxon>
        <taxon>Methylobacteriaceae</taxon>
        <taxon>Microvirga</taxon>
    </lineage>
</organism>
<evidence type="ECO:0000256" key="6">
    <source>
        <dbReference type="ARBA" id="ARBA00022729"/>
    </source>
</evidence>
<keyword evidence="11" id="KW-1185">Reference proteome</keyword>
<comment type="similarity">
    <text evidence="2">Belongs to the bacterial solute-binding protein 1 family.</text>
</comment>
<dbReference type="Gene3D" id="3.40.190.10">
    <property type="entry name" value="Periplasmic binding protein-like II"/>
    <property type="match status" value="2"/>
</dbReference>
<name>A0ABX0V7L5_9HYPH</name>
<dbReference type="PANTHER" id="PTHR43649">
    <property type="entry name" value="ARABINOSE-BINDING PROTEIN-RELATED"/>
    <property type="match status" value="1"/>
</dbReference>
<protein>
    <recommendedName>
        <fullName evidence="4">sn-glycerol-3-phosphate-binding periplasmic protein UgpB</fullName>
    </recommendedName>
</protein>
<dbReference type="SUPFAM" id="SSF53850">
    <property type="entry name" value="Periplasmic binding protein-like II"/>
    <property type="match status" value="1"/>
</dbReference>
<comment type="subunit">
    <text evidence="3">The complex is composed of two ATP-binding proteins (UgpC), two transmembrane proteins (UgpA and UgpE) and a solute-binding protein (UgpB).</text>
</comment>
<evidence type="ECO:0000256" key="7">
    <source>
        <dbReference type="ARBA" id="ARBA00022764"/>
    </source>
</evidence>
<evidence type="ECO:0000256" key="9">
    <source>
        <dbReference type="SAM" id="SignalP"/>
    </source>
</evidence>
<evidence type="ECO:0000256" key="1">
    <source>
        <dbReference type="ARBA" id="ARBA00004418"/>
    </source>
</evidence>
<sequence length="435" mass="47686">MMNKPFLAALALGLATSTSAFAQTEIQWWHAMTGANNDVINRLADEFNASQKDYKVVVSYKGQYADTLNAGIAAFRANNAPHILQVFEVGTATMMGAKGAVKPVYQMMAETGQAFDPKAYLPTITGYYSTAKGEMLSFPFNSSSMVMWVNRDELKKAGVAEIPKTWPEVFAAAKKLKAAGHETCGFSSAWTTWAMLEQFSAWHNLPLATKANGLDGFDTELKFNSPVHVKHLQTLVELQKDKTYDYSGRASASEGRFTSGECAIFMNSSGFLGNVKANAKFDWAAAPMPYYPDIAGAPQNSIIGGASLWVMGGKSADEYKGVAKFFTFLSDTDRQAKLHQESGYLPITKAAYEKTKASGFYEKNPANQVPLIELTNKEPTENSRGLRLGNMVQMRDVWSEELEAALAGLKSPQAALDAAVERGNQMLRQFERTVR</sequence>
<dbReference type="EMBL" id="JAATJS010000001">
    <property type="protein sequence ID" value="NIX75834.1"/>
    <property type="molecule type" value="Genomic_DNA"/>
</dbReference>
<dbReference type="PANTHER" id="PTHR43649:SF31">
    <property type="entry name" value="SN-GLYCEROL-3-PHOSPHATE-BINDING PERIPLASMIC PROTEIN UGPB"/>
    <property type="match status" value="1"/>
</dbReference>
<dbReference type="Proteomes" id="UP000707352">
    <property type="component" value="Unassembled WGS sequence"/>
</dbReference>
<comment type="function">
    <text evidence="8">Part of the ABC transporter complex UgpBAEC involved in sn-glycerol-3-phosphate (G3P) import. Binds G3P.</text>
</comment>
<dbReference type="InterPro" id="IPR006059">
    <property type="entry name" value="SBP"/>
</dbReference>
<dbReference type="InterPro" id="IPR050490">
    <property type="entry name" value="Bact_solute-bd_prot1"/>
</dbReference>
<evidence type="ECO:0000313" key="11">
    <source>
        <dbReference type="Proteomes" id="UP000707352"/>
    </source>
</evidence>
<keyword evidence="7" id="KW-0574">Periplasm</keyword>
<dbReference type="RefSeq" id="WP_167671680.1">
    <property type="nucleotide sequence ID" value="NZ_JAATJS010000001.1"/>
</dbReference>
<dbReference type="NCBIfam" id="NF008211">
    <property type="entry name" value="PRK10974.1"/>
    <property type="match status" value="1"/>
</dbReference>
<evidence type="ECO:0000256" key="5">
    <source>
        <dbReference type="ARBA" id="ARBA00022448"/>
    </source>
</evidence>
<dbReference type="Pfam" id="PF13416">
    <property type="entry name" value="SBP_bac_8"/>
    <property type="match status" value="1"/>
</dbReference>
<gene>
    <name evidence="10" type="primary">ugpB</name>
    <name evidence="10" type="ORF">HB375_04290</name>
</gene>
<reference evidence="10 11" key="1">
    <citation type="submission" date="2020-03" db="EMBL/GenBank/DDBJ databases">
        <title>The genome sequence of Microvirga sp. c23x22.</title>
        <authorList>
            <person name="Zhang X."/>
        </authorList>
    </citation>
    <scope>NUCLEOTIDE SEQUENCE [LARGE SCALE GENOMIC DNA]</scope>
    <source>
        <strain evidence="11">c23x22</strain>
    </source>
</reference>
<comment type="subcellular location">
    <subcellularLocation>
        <location evidence="1">Periplasm</location>
    </subcellularLocation>
</comment>
<keyword evidence="6 9" id="KW-0732">Signal</keyword>
<evidence type="ECO:0000256" key="4">
    <source>
        <dbReference type="ARBA" id="ARBA00017470"/>
    </source>
</evidence>
<proteinExistence type="inferred from homology"/>
<dbReference type="CDD" id="cd14748">
    <property type="entry name" value="PBP2_UgpB"/>
    <property type="match status" value="1"/>
</dbReference>
<evidence type="ECO:0000313" key="10">
    <source>
        <dbReference type="EMBL" id="NIX75834.1"/>
    </source>
</evidence>
<accession>A0ABX0V7L5</accession>
<feature type="signal peptide" evidence="9">
    <location>
        <begin position="1"/>
        <end position="22"/>
    </location>
</feature>